<name>A0ABU2C3M6_9BURK</name>
<dbReference type="PANTHER" id="PTHR38593:SF1">
    <property type="entry name" value="BLR2558 PROTEIN"/>
    <property type="match status" value="1"/>
</dbReference>
<evidence type="ECO:0000313" key="3">
    <source>
        <dbReference type="Proteomes" id="UP001180487"/>
    </source>
</evidence>
<dbReference type="RefSeq" id="WP_310370532.1">
    <property type="nucleotide sequence ID" value="NZ_JAVDXT010000001.1"/>
</dbReference>
<dbReference type="Gene3D" id="1.20.1260.10">
    <property type="match status" value="1"/>
</dbReference>
<reference evidence="2 3" key="1">
    <citation type="submission" date="2023-07" db="EMBL/GenBank/DDBJ databases">
        <title>Sorghum-associated microbial communities from plants grown in Nebraska, USA.</title>
        <authorList>
            <person name="Schachtman D."/>
        </authorList>
    </citation>
    <scope>NUCLEOTIDE SEQUENCE [LARGE SCALE GENOMIC DNA]</scope>
    <source>
        <strain evidence="2 3">BE313</strain>
    </source>
</reference>
<keyword evidence="3" id="KW-1185">Reference proteome</keyword>
<sequence length="208" mass="21779">MFHTSTPLPTRMAAHSHIKQALVAGGICALALATAAAWSQTTPAPAMGTASASAPADASKLVSADSRMLGNLAQANRAEVEAGKLALEKSQNPDIKKFAQTMVDEHGKALSEIEQLGAAKNVKLPDGVGVMHKAKETALKALSGKTFDNQYVKRVGVGDLESTVKLLQDIQKNGKDADLKALADKMLPTVQSHLEMANQMATQIAAAK</sequence>
<gene>
    <name evidence="2" type="ORF">J2X19_000599</name>
</gene>
<organism evidence="2 3">
    <name type="scientific">Rhodoferax ferrireducens</name>
    <dbReference type="NCBI Taxonomy" id="192843"/>
    <lineage>
        <taxon>Bacteria</taxon>
        <taxon>Pseudomonadati</taxon>
        <taxon>Pseudomonadota</taxon>
        <taxon>Betaproteobacteria</taxon>
        <taxon>Burkholderiales</taxon>
        <taxon>Comamonadaceae</taxon>
        <taxon>Rhodoferax</taxon>
    </lineage>
</organism>
<dbReference type="EMBL" id="JAVDXT010000001">
    <property type="protein sequence ID" value="MDR7375941.1"/>
    <property type="molecule type" value="Genomic_DNA"/>
</dbReference>
<evidence type="ECO:0000259" key="1">
    <source>
        <dbReference type="Pfam" id="PF13628"/>
    </source>
</evidence>
<evidence type="ECO:0000313" key="2">
    <source>
        <dbReference type="EMBL" id="MDR7375941.1"/>
    </source>
</evidence>
<protein>
    <submittedName>
        <fullName evidence="2">Membrane protein</fullName>
    </submittedName>
</protein>
<accession>A0ABU2C3M6</accession>
<dbReference type="PANTHER" id="PTHR38593">
    <property type="entry name" value="BLR2558 PROTEIN"/>
    <property type="match status" value="1"/>
</dbReference>
<proteinExistence type="predicted"/>
<dbReference type="Proteomes" id="UP001180487">
    <property type="component" value="Unassembled WGS sequence"/>
</dbReference>
<dbReference type="Pfam" id="PF13628">
    <property type="entry name" value="DUF4142"/>
    <property type="match status" value="1"/>
</dbReference>
<dbReference type="InterPro" id="IPR012347">
    <property type="entry name" value="Ferritin-like"/>
</dbReference>
<dbReference type="InterPro" id="IPR025419">
    <property type="entry name" value="DUF4142"/>
</dbReference>
<comment type="caution">
    <text evidence="2">The sequence shown here is derived from an EMBL/GenBank/DDBJ whole genome shotgun (WGS) entry which is preliminary data.</text>
</comment>
<feature type="domain" description="DUF4142" evidence="1">
    <location>
        <begin position="64"/>
        <end position="200"/>
    </location>
</feature>